<dbReference type="SMART" id="SM00587">
    <property type="entry name" value="CHK"/>
    <property type="match status" value="1"/>
</dbReference>
<dbReference type="GeneID" id="113520077"/>
<dbReference type="RefSeq" id="XP_026761142.2">
    <property type="nucleotide sequence ID" value="XM_026905341.3"/>
</dbReference>
<dbReference type="SUPFAM" id="SSF56112">
    <property type="entry name" value="Protein kinase-like (PK-like)"/>
    <property type="match status" value="1"/>
</dbReference>
<keyword evidence="2" id="KW-1185">Reference proteome</keyword>
<evidence type="ECO:0000313" key="3">
    <source>
        <dbReference type="RefSeq" id="XP_026761142.2"/>
    </source>
</evidence>
<accession>A0A6J1WXX3</accession>
<dbReference type="PANTHER" id="PTHR11012">
    <property type="entry name" value="PROTEIN KINASE-LIKE DOMAIN-CONTAINING"/>
    <property type="match status" value="1"/>
</dbReference>
<dbReference type="KEGG" id="gmw:113520077"/>
<evidence type="ECO:0000313" key="2">
    <source>
        <dbReference type="Proteomes" id="UP001652740"/>
    </source>
</evidence>
<dbReference type="InterPro" id="IPR004119">
    <property type="entry name" value="EcKL"/>
</dbReference>
<dbReference type="Pfam" id="PF02958">
    <property type="entry name" value="EcKL"/>
    <property type="match status" value="1"/>
</dbReference>
<dbReference type="AlphaFoldDB" id="A0A6J1WXX3"/>
<dbReference type="InParanoid" id="A0A6J1WXX3"/>
<dbReference type="PANTHER" id="PTHR11012:SF54">
    <property type="entry name" value="CHK KINASE-LIKE DOMAIN-CONTAINING PROTEIN"/>
    <property type="match status" value="1"/>
</dbReference>
<name>A0A6J1WXX3_GALME</name>
<dbReference type="FunCoup" id="A0A6J1WXX3">
    <property type="interactions" value="1"/>
</dbReference>
<gene>
    <name evidence="3" type="primary">LOC113520077</name>
</gene>
<reference evidence="3" key="1">
    <citation type="submission" date="2025-08" db="UniProtKB">
        <authorList>
            <consortium name="RefSeq"/>
        </authorList>
    </citation>
    <scope>IDENTIFICATION</scope>
    <source>
        <tissue evidence="3">Whole larvae</tissue>
    </source>
</reference>
<proteinExistence type="predicted"/>
<dbReference type="InterPro" id="IPR011009">
    <property type="entry name" value="Kinase-like_dom_sf"/>
</dbReference>
<dbReference type="Proteomes" id="UP001652740">
    <property type="component" value="Unplaced"/>
</dbReference>
<feature type="domain" description="CHK kinase-like" evidence="1">
    <location>
        <begin position="125"/>
        <end position="312"/>
    </location>
</feature>
<protein>
    <submittedName>
        <fullName evidence="3">Uncharacterized protein LOC113520077</fullName>
    </submittedName>
</protein>
<evidence type="ECO:0000259" key="1">
    <source>
        <dbReference type="SMART" id="SM00587"/>
    </source>
</evidence>
<sequence length="391" mass="45768">MGEQSVSVSLKEAINNIIKRENYSTYELNINNVALDGGNFLATLTKADIKGKVADVNKEINLFIKNVIKGDLITYLSVSNIHNRELLAHNEFLKIYTKLQEEAQIPLEERYETVKCYEESTSDFIILDNLQKKGFTTVNRLEPVTLHYAETAVKQLAKFHALSFVLKKRMPEYFNEKIKPLRVVMDYDDENWQKLVRNTSYVTINSLHDENIKKKLVDVIPRIIKKTPEYYLDTTTGILCHGDYRTTNLMVKINNGEITNFIAIDYQFMHYGNPLNDLMFFIFTGTDQQFRKNHLEYIKNLYHDTLGTFLKYFNMDVENLYPRKDYEKLYRNRIESGLLIAVWVLPFVFASEEDAPVFSKESPSEIQFNVNKNIKERCMGIVEDFIEWGYL</sequence>
<organism evidence="2 3">
    <name type="scientific">Galleria mellonella</name>
    <name type="common">Greater wax moth</name>
    <dbReference type="NCBI Taxonomy" id="7137"/>
    <lineage>
        <taxon>Eukaryota</taxon>
        <taxon>Metazoa</taxon>
        <taxon>Ecdysozoa</taxon>
        <taxon>Arthropoda</taxon>
        <taxon>Hexapoda</taxon>
        <taxon>Insecta</taxon>
        <taxon>Pterygota</taxon>
        <taxon>Neoptera</taxon>
        <taxon>Endopterygota</taxon>
        <taxon>Lepidoptera</taxon>
        <taxon>Glossata</taxon>
        <taxon>Ditrysia</taxon>
        <taxon>Pyraloidea</taxon>
        <taxon>Pyralidae</taxon>
        <taxon>Galleriinae</taxon>
        <taxon>Galleria</taxon>
    </lineage>
</organism>
<dbReference type="Gene3D" id="3.90.1200.10">
    <property type="match status" value="1"/>
</dbReference>
<dbReference type="InterPro" id="IPR015897">
    <property type="entry name" value="CHK_kinase-like"/>
</dbReference>